<feature type="domain" description="Leucine-binding protein" evidence="5">
    <location>
        <begin position="44"/>
        <end position="394"/>
    </location>
</feature>
<evidence type="ECO:0000256" key="3">
    <source>
        <dbReference type="ARBA" id="ARBA00022729"/>
    </source>
</evidence>
<reference evidence="6 7" key="1">
    <citation type="submission" date="2018-04" db="EMBL/GenBank/DDBJ databases">
        <title>Genomic Encyclopedia of Type Strains, Phase IV (KMG-IV): sequencing the most valuable type-strain genomes for metagenomic binning, comparative biology and taxonomic classification.</title>
        <authorList>
            <person name="Goeker M."/>
        </authorList>
    </citation>
    <scope>NUCLEOTIDE SEQUENCE [LARGE SCALE GENOMIC DNA]</scope>
    <source>
        <strain evidence="6 7">DSM 45771</strain>
    </source>
</reference>
<dbReference type="GO" id="GO:0006865">
    <property type="term" value="P:amino acid transport"/>
    <property type="evidence" value="ECO:0007669"/>
    <property type="project" value="UniProtKB-KW"/>
</dbReference>
<keyword evidence="3" id="KW-0732">Signal</keyword>
<evidence type="ECO:0000256" key="4">
    <source>
        <dbReference type="ARBA" id="ARBA00022970"/>
    </source>
</evidence>
<dbReference type="InterPro" id="IPR028082">
    <property type="entry name" value="Peripla_BP_I"/>
</dbReference>
<dbReference type="Proteomes" id="UP000245639">
    <property type="component" value="Unassembled WGS sequence"/>
</dbReference>
<sequence length="404" mass="40727">MRRGRRVGAVGAVVTVVALVLAGCGGSGSSGDARDCDTSRGTLVVGLVAPLSGELASVGLGMKNSADLAVNQANARCAVPGYHLAVQSQDDRADPATGAAAAATLARDPSLIGVLGPFNSSVAQAVAPVLGEAGIVQISPGSTATTLTRGANPVTAPLRQYQTFFRTVATDAVQGPAAATYLARVEGKRRVAVVSDGKTYGEGIAEEFAKQLVTEGGEVAVRVTAPPGTPRDTVVSRVAGARPDAVFYGGEYPEGGPLSAALAAGGVSAPVMGGDGVVNPGYITAGGREGDLGTSIGPPPETVPAAQGFVEDYRRAGYPESFGSYGASTFDAANVLVDSVVRTLGEDADWSPALRPAMVRSVQGFYGDGITGPLSFDRFGDVSTDAVTVYRVQAGRWAVVGPAD</sequence>
<evidence type="ECO:0000256" key="2">
    <source>
        <dbReference type="ARBA" id="ARBA00022448"/>
    </source>
</evidence>
<dbReference type="Pfam" id="PF13458">
    <property type="entry name" value="Peripla_BP_6"/>
    <property type="match status" value="1"/>
</dbReference>
<keyword evidence="2" id="KW-0813">Transport</keyword>
<protein>
    <submittedName>
        <fullName evidence="6">Branched-chain amino acid transport system substrate-binding protein</fullName>
    </submittedName>
</protein>
<dbReference type="Gene3D" id="3.40.50.2300">
    <property type="match status" value="2"/>
</dbReference>
<dbReference type="InterPro" id="IPR000709">
    <property type="entry name" value="Leu_Ile_Val-bd"/>
</dbReference>
<evidence type="ECO:0000256" key="1">
    <source>
        <dbReference type="ARBA" id="ARBA00010062"/>
    </source>
</evidence>
<dbReference type="AlphaFoldDB" id="A0A2U1FIG2"/>
<comment type="similarity">
    <text evidence="1">Belongs to the leucine-binding protein family.</text>
</comment>
<evidence type="ECO:0000259" key="5">
    <source>
        <dbReference type="Pfam" id="PF13458"/>
    </source>
</evidence>
<accession>A0A2U1FIG2</accession>
<dbReference type="PRINTS" id="PR00337">
    <property type="entry name" value="LEUILEVALBP"/>
</dbReference>
<keyword evidence="4" id="KW-0029">Amino-acid transport</keyword>
<keyword evidence="7" id="KW-1185">Reference proteome</keyword>
<comment type="caution">
    <text evidence="6">The sequence shown here is derived from an EMBL/GenBank/DDBJ whole genome shotgun (WGS) entry which is preliminary data.</text>
</comment>
<dbReference type="PANTHER" id="PTHR47151:SF2">
    <property type="entry name" value="AMINO ACID BINDING PROTEIN"/>
    <property type="match status" value="1"/>
</dbReference>
<evidence type="ECO:0000313" key="6">
    <source>
        <dbReference type="EMBL" id="PVZ11976.1"/>
    </source>
</evidence>
<proteinExistence type="inferred from homology"/>
<name>A0A2U1FIG2_9PSEU</name>
<dbReference type="InterPro" id="IPR028081">
    <property type="entry name" value="Leu-bd"/>
</dbReference>
<organism evidence="6 7">
    <name type="scientific">Actinomycetospora cinnamomea</name>
    <dbReference type="NCBI Taxonomy" id="663609"/>
    <lineage>
        <taxon>Bacteria</taxon>
        <taxon>Bacillati</taxon>
        <taxon>Actinomycetota</taxon>
        <taxon>Actinomycetes</taxon>
        <taxon>Pseudonocardiales</taxon>
        <taxon>Pseudonocardiaceae</taxon>
        <taxon>Actinomycetospora</taxon>
    </lineage>
</organism>
<dbReference type="PROSITE" id="PS51257">
    <property type="entry name" value="PROKAR_LIPOPROTEIN"/>
    <property type="match status" value="1"/>
</dbReference>
<dbReference type="EMBL" id="QEKW01000003">
    <property type="protein sequence ID" value="PVZ11976.1"/>
    <property type="molecule type" value="Genomic_DNA"/>
</dbReference>
<dbReference type="PANTHER" id="PTHR47151">
    <property type="entry name" value="LEU/ILE/VAL-BINDING ABC TRANSPORTER SUBUNIT"/>
    <property type="match status" value="1"/>
</dbReference>
<gene>
    <name evidence="6" type="ORF">C8D89_103306</name>
</gene>
<dbReference type="CDD" id="cd06342">
    <property type="entry name" value="PBP1_ABC_LIVBP-like"/>
    <property type="match status" value="1"/>
</dbReference>
<dbReference type="SUPFAM" id="SSF53822">
    <property type="entry name" value="Periplasmic binding protein-like I"/>
    <property type="match status" value="1"/>
</dbReference>
<evidence type="ECO:0000313" key="7">
    <source>
        <dbReference type="Proteomes" id="UP000245639"/>
    </source>
</evidence>